<organism evidence="3">
    <name type="scientific">Trichophyton rubrum CBS 288.86</name>
    <dbReference type="NCBI Taxonomy" id="1215330"/>
    <lineage>
        <taxon>Eukaryota</taxon>
        <taxon>Fungi</taxon>
        <taxon>Dikarya</taxon>
        <taxon>Ascomycota</taxon>
        <taxon>Pezizomycotina</taxon>
        <taxon>Eurotiomycetes</taxon>
        <taxon>Eurotiomycetidae</taxon>
        <taxon>Onygenales</taxon>
        <taxon>Arthrodermataceae</taxon>
        <taxon>Trichophyton</taxon>
    </lineage>
</organism>
<dbReference type="HOGENOM" id="CLU_074426_0_0_1"/>
<dbReference type="Proteomes" id="UP000023758">
    <property type="component" value="Unassembled WGS sequence"/>
</dbReference>
<reference evidence="3" key="1">
    <citation type="submission" date="2014-02" db="EMBL/GenBank/DDBJ databases">
        <title>The Genome Sequence of Trichophyton rubrum (morphotype fischeri) CBS 288.86.</title>
        <authorList>
            <consortium name="The Broad Institute Genomics Platform"/>
            <person name="Cuomo C.A."/>
            <person name="White T.C."/>
            <person name="Graser Y."/>
            <person name="Martinez-Rossi N."/>
            <person name="Heitman J."/>
            <person name="Young S.K."/>
            <person name="Zeng Q."/>
            <person name="Gargeya S."/>
            <person name="Abouelleil A."/>
            <person name="Alvarado L."/>
            <person name="Chapman S.B."/>
            <person name="Gainer-Dewar J."/>
            <person name="Goldberg J."/>
            <person name="Griggs A."/>
            <person name="Gujja S."/>
            <person name="Hansen M."/>
            <person name="Howarth C."/>
            <person name="Imamovic A."/>
            <person name="Larimer J."/>
            <person name="Martinez D."/>
            <person name="Murphy C."/>
            <person name="Pearson M.D."/>
            <person name="Persinoti G."/>
            <person name="Poon T."/>
            <person name="Priest M."/>
            <person name="Roberts A.D."/>
            <person name="Saif S."/>
            <person name="Shea T.D."/>
            <person name="Sykes S.N."/>
            <person name="Wortman J."/>
            <person name="Nusbaum C."/>
            <person name="Birren B."/>
        </authorList>
    </citation>
    <scope>NUCLEOTIDE SEQUENCE [LARGE SCALE GENOMIC DNA]</scope>
    <source>
        <strain evidence="3">CBS 288.86</strain>
    </source>
</reference>
<accession>A0A022W6S6</accession>
<evidence type="ECO:0000313" key="3">
    <source>
        <dbReference type="EMBL" id="EZF53778.1"/>
    </source>
</evidence>
<feature type="domain" description="DUF8035" evidence="2">
    <location>
        <begin position="199"/>
        <end position="252"/>
    </location>
</feature>
<evidence type="ECO:0000256" key="1">
    <source>
        <dbReference type="SAM" id="MobiDB-lite"/>
    </source>
</evidence>
<dbReference type="InterPro" id="IPR058348">
    <property type="entry name" value="DUF8035"/>
</dbReference>
<feature type="compositionally biased region" description="Low complexity" evidence="1">
    <location>
        <begin position="84"/>
        <end position="93"/>
    </location>
</feature>
<gene>
    <name evidence="3" type="ORF">H103_03353</name>
</gene>
<name>A0A022W6S6_TRIRU</name>
<protein>
    <recommendedName>
        <fullName evidence="2">DUF8035 domain-containing protein</fullName>
    </recommendedName>
</protein>
<dbReference type="AlphaFoldDB" id="A0A022W6S6"/>
<feature type="region of interest" description="Disordered" evidence="1">
    <location>
        <begin position="1"/>
        <end position="205"/>
    </location>
</feature>
<feature type="region of interest" description="Disordered" evidence="1">
    <location>
        <begin position="298"/>
        <end position="325"/>
    </location>
</feature>
<feature type="compositionally biased region" description="Basic and acidic residues" evidence="1">
    <location>
        <begin position="15"/>
        <end position="36"/>
    </location>
</feature>
<evidence type="ECO:0000259" key="2">
    <source>
        <dbReference type="Pfam" id="PF26118"/>
    </source>
</evidence>
<dbReference type="Pfam" id="PF26118">
    <property type="entry name" value="DUF8035"/>
    <property type="match status" value="1"/>
</dbReference>
<sequence>MSGPTGNAAAGGQRWDAERFTKERDARQEPYREMRPRRATATMVEDDRDVRRDRRSLFSGIPDYVQPAANDTQSTHLVPVIRPGRSSSISSSNRGGGRRPDVSPARSSDDRGFRRPTLLRRQSSLDRFDLAASKRSHDYRRYDRDDYGPPVTPRKRSSTRVPDIKPARSITPRGRRSSSLAMLDAPAPPRAKSRRASPKPGTTRIPKHMVAPIALEDLGYDYEEYEEDILIYKILTDDRIHELVEYSKRARAGGMLTPYPRKITCIKETNLLHIALPRRSKEKETVIVGAKDTALTVERRQSVSRRGGRTPSPPSDVRSIRPRHVRRRSSPIRVLEVADDHPERLLVPYHHHMSERELMTAVDAPEVVVKRDYKAPTPRLLRAMMATLT</sequence>
<dbReference type="EMBL" id="KK207804">
    <property type="protein sequence ID" value="EZF53778.1"/>
    <property type="molecule type" value="Genomic_DNA"/>
</dbReference>
<proteinExistence type="predicted"/>
<dbReference type="OrthoDB" id="5549748at2759"/>
<feature type="compositionally biased region" description="Basic and acidic residues" evidence="1">
    <location>
        <begin position="135"/>
        <end position="147"/>
    </location>
</feature>